<protein>
    <submittedName>
        <fullName evidence="2">Uncharacterized protein</fullName>
    </submittedName>
</protein>
<feature type="compositionally biased region" description="Basic and acidic residues" evidence="1">
    <location>
        <begin position="246"/>
        <end position="255"/>
    </location>
</feature>
<comment type="caution">
    <text evidence="2">The sequence shown here is derived from an EMBL/GenBank/DDBJ whole genome shotgun (WGS) entry which is preliminary data.</text>
</comment>
<dbReference type="Proteomes" id="UP000230002">
    <property type="component" value="Unassembled WGS sequence"/>
</dbReference>
<proteinExistence type="predicted"/>
<dbReference type="AlphaFoldDB" id="A0A2G8RUK5"/>
<evidence type="ECO:0000313" key="3">
    <source>
        <dbReference type="Proteomes" id="UP000230002"/>
    </source>
</evidence>
<reference evidence="2 3" key="1">
    <citation type="journal article" date="2015" name="Sci. Rep.">
        <title>Chromosome-level genome map provides insights into diverse defense mechanisms in the medicinal fungus Ganoderma sinense.</title>
        <authorList>
            <person name="Zhu Y."/>
            <person name="Xu J."/>
            <person name="Sun C."/>
            <person name="Zhou S."/>
            <person name="Xu H."/>
            <person name="Nelson D.R."/>
            <person name="Qian J."/>
            <person name="Song J."/>
            <person name="Luo H."/>
            <person name="Xiang L."/>
            <person name="Li Y."/>
            <person name="Xu Z."/>
            <person name="Ji A."/>
            <person name="Wang L."/>
            <person name="Lu S."/>
            <person name="Hayward A."/>
            <person name="Sun W."/>
            <person name="Li X."/>
            <person name="Schwartz D.C."/>
            <person name="Wang Y."/>
            <person name="Chen S."/>
        </authorList>
    </citation>
    <scope>NUCLEOTIDE SEQUENCE [LARGE SCALE GENOMIC DNA]</scope>
    <source>
        <strain evidence="2 3">ZZ0214-1</strain>
    </source>
</reference>
<evidence type="ECO:0000313" key="2">
    <source>
        <dbReference type="EMBL" id="PIL25202.1"/>
    </source>
</evidence>
<organism evidence="2 3">
    <name type="scientific">Ganoderma sinense ZZ0214-1</name>
    <dbReference type="NCBI Taxonomy" id="1077348"/>
    <lineage>
        <taxon>Eukaryota</taxon>
        <taxon>Fungi</taxon>
        <taxon>Dikarya</taxon>
        <taxon>Basidiomycota</taxon>
        <taxon>Agaricomycotina</taxon>
        <taxon>Agaricomycetes</taxon>
        <taxon>Polyporales</taxon>
        <taxon>Polyporaceae</taxon>
        <taxon>Ganoderma</taxon>
    </lineage>
</organism>
<dbReference type="EMBL" id="AYKW01000056">
    <property type="protein sequence ID" value="PIL25202.1"/>
    <property type="molecule type" value="Genomic_DNA"/>
</dbReference>
<evidence type="ECO:0000256" key="1">
    <source>
        <dbReference type="SAM" id="MobiDB-lite"/>
    </source>
</evidence>
<feature type="compositionally biased region" description="Basic residues" evidence="1">
    <location>
        <begin position="231"/>
        <end position="242"/>
    </location>
</feature>
<sequence length="279" mass="30732">MLRPSAGTDPDRKDSKTRLRYPMHSLPGRTRMSGRTWLRRVHARGPGAEWIVTSCAPAPNAPSPTRGTDSLPQFRDVLSRPFCAGRIKAHTLRPTSVFSPFTTVSLLLSPFTLKLPTSWHHSHPDSSSLLSLTTRITPNRSASYDLRPHTTSSMTHIHECLVMPPLASTSLPPTTQLCHSRTGLASEPLRPPEARDALVPFPCSDERMSISGGAPHKDDDSAQRQPPNGTRTRRRTIRRKKSSLGLREDFLKSSEDETSPTAESPEQSPVEPAPAQSES</sequence>
<gene>
    <name evidence="2" type="ORF">GSI_13091</name>
</gene>
<feature type="region of interest" description="Disordered" evidence="1">
    <location>
        <begin position="172"/>
        <end position="279"/>
    </location>
</feature>
<accession>A0A2G8RUK5</accession>
<feature type="region of interest" description="Disordered" evidence="1">
    <location>
        <begin position="1"/>
        <end position="26"/>
    </location>
</feature>
<dbReference type="OrthoDB" id="2750058at2759"/>
<name>A0A2G8RUK5_9APHY</name>
<keyword evidence="3" id="KW-1185">Reference proteome</keyword>